<organism evidence="16 17">
    <name type="scientific">Symbiodinium microadriaticum</name>
    <name type="common">Dinoflagellate</name>
    <name type="synonym">Zooxanthella microadriatica</name>
    <dbReference type="NCBI Taxonomy" id="2951"/>
    <lineage>
        <taxon>Eukaryota</taxon>
        <taxon>Sar</taxon>
        <taxon>Alveolata</taxon>
        <taxon>Dinophyceae</taxon>
        <taxon>Suessiales</taxon>
        <taxon>Symbiodiniaceae</taxon>
        <taxon>Symbiodinium</taxon>
    </lineage>
</organism>
<evidence type="ECO:0000256" key="6">
    <source>
        <dbReference type="ARBA" id="ARBA00022801"/>
    </source>
</evidence>
<dbReference type="Proteomes" id="UP000186817">
    <property type="component" value="Unassembled WGS sequence"/>
</dbReference>
<comment type="caution">
    <text evidence="16">The sequence shown here is derived from an EMBL/GenBank/DDBJ whole genome shotgun (WGS) entry which is preliminary data.</text>
</comment>
<feature type="compositionally biased region" description="Polar residues" evidence="12">
    <location>
        <begin position="2018"/>
        <end position="2028"/>
    </location>
</feature>
<feature type="transmembrane region" description="Helical" evidence="13">
    <location>
        <begin position="12"/>
        <end position="33"/>
    </location>
</feature>
<dbReference type="EMBL" id="LSRX01001044">
    <property type="protein sequence ID" value="OLP84396.1"/>
    <property type="molecule type" value="Genomic_DNA"/>
</dbReference>
<dbReference type="GO" id="GO:0005524">
    <property type="term" value="F:ATP binding"/>
    <property type="evidence" value="ECO:0007669"/>
    <property type="project" value="UniProtKB-KW"/>
</dbReference>
<evidence type="ECO:0000256" key="9">
    <source>
        <dbReference type="ARBA" id="ARBA00022840"/>
    </source>
</evidence>
<feature type="transmembrane region" description="Helical" evidence="13">
    <location>
        <begin position="320"/>
        <end position="343"/>
    </location>
</feature>
<sequence>MSGDRADGGAAAIGMTAMFSFLLVVRLACAVLAPIMDCDETFNYVEPIHYVTHGTGMQTWEYSPQFALRSYVFVELYAIPIRLARLSGFNKVQAFYCLRGSCGLASAFCEASFCDAVECSCGTRVAILTLCFLAGASGMFHSSVAVLPSTTCMYAVLLGFAAWLRRRYAVGLGCGSFAVLLGMAVAAPMFVPMGLAALAPQNLGFLRVFGVAMLALVVFAVVPSLIDWSYYGSRWPVWTMGNHLLYNFGVGGGGVGADLYGTEPWTFYAKNLLLNFNLAALLAVPAILCSLRQRQLTLLLIPMYVTLAMFTKMAHKEERFLTMVYPLICLSAATTLDAVLCGAEKLVGLCLRESDSAPKIRTWKASKVVSTFLGAAFVVVFATISCSRSAALHFHFRAPLQLYEKIYYQGAAGLSSASNRGGVCVGKEWYRFPSSFFLPSTEERFEFNAIVGQHPLDVSLLPPSYMANGGAHGPAEIFNRFCQLKGVKPHIQINESRGPGQWLQSFKCFIAVPGVAIKAEGWGKSKPAAKLQATLQYVDSLQKQGLAQAPPPTQVLKRKREDSVPAPVKRPVHTVSLHAPPVLRHPIRPGLVPTELLVAASQVKRPAGEGPVSKLVELLRVGRAERAAENLRGMASSTITVKQLAKLVDSFGLRTREAAALEVLNIIDSQQMALFPSAPGKAYFGRFARWAVRDFISDAQSAITQAHTLPAFVLDRNGACIQHLQINAGSKASQVLVRPVGVSSGWSHNFQKGDWLLLTSPHTASPSECSETERPGEICCEVEVVSASWGDSSLELRIVGESPAAAANKARGRSCRLDRIANHVTLSRQIEALHRLCKVDDIEQPLQIQWTPQLLASAMHGAARDKGQDSAPTWITKLLLNADSPGQPGMEAVIASEPSTLTRLIPGQSLLLEANESQRQALTMAYSRRLTLIQGPPGTGKTTTALLLVRSWIQSGIRPVLCSADSNIAVDNLVDGCAKASLNVVRIGRPEATRADLERYNLMQMASGLGPGGFDPQLQYSQMKGVLASADVVCATCAGSDHPVLEKMSFARVLVDEAGQATELSTLVPLMKMKAESAVAFVGDHRQLPPSVSNIEVDVEGFGTSLFERLAVQGVEPHLLNIQYRMHPCIAFYPSLAYYSGQIRSGVSGARRQPPQGVAWPHADAPISFLPVLGREFSEGTSYSNHAEVEALKEVLLSLLRWEDVRPEDVGVITPYAAQARAIRKLLGCPPPGKRQATAQGVAAVEVSSVDGFQGREKDVILVSTVRANKSGSVGFIGDCRRLNVTLTRAKRGLVIIGNFETLISDSQGWGPWLSWAQRGGLIAGHPASEPSASEALQKLSQLSEQALILMQPMGSRYLRLWPTAPDPADPADAGPLPLLWVNSSFDGQLPRPFAPWPEGLWQVPPDMNDRNLREPSRYHHEDECSLHVDLVLPHQVEEPPDPASWEEMHCEPFLDSDRSPLPWRAFYVPFGVSDKRNHFARYCIWRRRLEVVGNQLKAKIARSVSRPCACPRRRQASLFFAGPAATTFMLTAYDDGSKHAPVIHRGRAPYVASGLGDLQSMELGLARLMPYGKRHDKSHLRRVGTVLARNCRSSRCLSKAFASGDQGSRRGQQIAAHRAFATMGLADFRCHHCVTVIEEGMPVYMGHDACYCSVACRKRGRSVEYAKLTGIKLEETGDSASMYSSIVSDSTATSSKRTSDLQGQGGHGQRGMLRWILSAGMRQLTAIAGGAELLRMGSFATPRFAWCQQRISARVTAQHPGPHGQDTRSMDLPAVLGKPFQPALERYCRVEPPLRKEELQELKALLLAKKTLDTSKAKCIGKFCPRFTHSDPCLADMPQVALSPEICRMLEQAPGLTSRNATANEAEKSAKPDADAASPHEVLESSPRPKSESKPKRNRQVSNTDEDLDVWIHSQYYASGGQKKKALQALSRHQTGTSVHQVPEVRKINSCTSRLGVKLEYFRDHTDEVESLTRVVEEGFMYQETSCGEPLVNVAKLRSRGLKVKETDLERGGRPRSQASGRTSPTRACTPRDVRTPPCSVRLREVVMRARDAELERRVDQALRIRSRQTRHLRAQRERPWLTFLVLALTSKVLQKLVTVHRQIRHAVCGDSTQAIRVYRDDFRQICLERGEDLSLFTNRHCEAVQTHVTHLCDLELRRRRSLSIWTAWKKMLRLLVVYIRLRRPLRKAAAAEALKSFIGASARAYLLRRAVKHFVRSVLLVQKAMRHQARIFGTIQKHILKPYLWCAETLALCDTCRVRKAEASARIEAFLEEADVERWKDEVKQMMLQRARAWREDYANAPSARRGNPEDDSLNILPCQSEVRQQMTLAAATLVDSRASKRLAQSDAMSRTPRKTLVFSKHFDSMDRLRLDSRERDEIARKVLLRIIDTWWNSMCFYGVQAERSKNDWISWRKEVLRHGSLDSRAPDPPDVLVCPEISFSQAYIWLQKEVDHRYRDRLESTGLFADGL</sequence>
<comment type="subcellular location">
    <subcellularLocation>
        <location evidence="1">Endoplasmic reticulum membrane</location>
        <topology evidence="1">Multi-pass membrane protein</topology>
    </subcellularLocation>
</comment>
<dbReference type="PANTHER" id="PTHR10887:SF495">
    <property type="entry name" value="HELICASE SENATAXIN ISOFORM X1-RELATED"/>
    <property type="match status" value="1"/>
</dbReference>
<keyword evidence="4 13" id="KW-0812">Transmembrane</keyword>
<evidence type="ECO:0000256" key="7">
    <source>
        <dbReference type="ARBA" id="ARBA00022806"/>
    </source>
</evidence>
<feature type="domain" description="DNA2/NAM7 helicase helicase" evidence="14">
    <location>
        <begin position="1022"/>
        <end position="1092"/>
    </location>
</feature>
<evidence type="ECO:0000256" key="10">
    <source>
        <dbReference type="ARBA" id="ARBA00022989"/>
    </source>
</evidence>
<dbReference type="OrthoDB" id="413056at2759"/>
<feature type="transmembrane region" description="Helical" evidence="13">
    <location>
        <begin position="170"/>
        <end position="191"/>
    </location>
</feature>
<evidence type="ECO:0000313" key="16">
    <source>
        <dbReference type="EMBL" id="OLP84396.1"/>
    </source>
</evidence>
<keyword evidence="11 13" id="KW-0472">Membrane</keyword>
<keyword evidence="2 16" id="KW-0328">Glycosyltransferase</keyword>
<feature type="transmembrane region" description="Helical" evidence="13">
    <location>
        <begin position="203"/>
        <end position="226"/>
    </location>
</feature>
<evidence type="ECO:0000256" key="4">
    <source>
        <dbReference type="ARBA" id="ARBA00022692"/>
    </source>
</evidence>
<evidence type="ECO:0000256" key="1">
    <source>
        <dbReference type="ARBA" id="ARBA00004477"/>
    </source>
</evidence>
<evidence type="ECO:0000313" key="17">
    <source>
        <dbReference type="Proteomes" id="UP000186817"/>
    </source>
</evidence>
<evidence type="ECO:0000256" key="13">
    <source>
        <dbReference type="SAM" id="Phobius"/>
    </source>
</evidence>
<feature type="transmembrane region" description="Helical" evidence="13">
    <location>
        <begin position="144"/>
        <end position="164"/>
    </location>
</feature>
<evidence type="ECO:0000256" key="8">
    <source>
        <dbReference type="ARBA" id="ARBA00022824"/>
    </source>
</evidence>
<feature type="transmembrane region" description="Helical" evidence="13">
    <location>
        <begin position="364"/>
        <end position="384"/>
    </location>
</feature>
<evidence type="ECO:0000259" key="15">
    <source>
        <dbReference type="Pfam" id="PF13087"/>
    </source>
</evidence>
<dbReference type="InterPro" id="IPR045055">
    <property type="entry name" value="DNA2/NAM7-like"/>
</dbReference>
<evidence type="ECO:0000256" key="12">
    <source>
        <dbReference type="SAM" id="MobiDB-lite"/>
    </source>
</evidence>
<evidence type="ECO:0000256" key="11">
    <source>
        <dbReference type="ARBA" id="ARBA00023136"/>
    </source>
</evidence>
<dbReference type="Gene3D" id="3.40.50.300">
    <property type="entry name" value="P-loop containing nucleotide triphosphate hydrolases"/>
    <property type="match status" value="2"/>
</dbReference>
<dbReference type="GO" id="GO:0016787">
    <property type="term" value="F:hydrolase activity"/>
    <property type="evidence" value="ECO:0007669"/>
    <property type="project" value="UniProtKB-KW"/>
</dbReference>
<keyword evidence="9" id="KW-0067">ATP-binding</keyword>
<dbReference type="Pfam" id="PF13087">
    <property type="entry name" value="AAA_12"/>
    <property type="match status" value="1"/>
</dbReference>
<dbReference type="GO" id="GO:0016757">
    <property type="term" value="F:glycosyltransferase activity"/>
    <property type="evidence" value="ECO:0007669"/>
    <property type="project" value="UniProtKB-KW"/>
</dbReference>
<feature type="transmembrane region" description="Helical" evidence="13">
    <location>
        <begin position="272"/>
        <end position="289"/>
    </location>
</feature>
<feature type="compositionally biased region" description="Basic and acidic residues" evidence="12">
    <location>
        <begin position="1866"/>
        <end position="1875"/>
    </location>
</feature>
<accession>A0A1Q9CNA3</accession>
<feature type="region of interest" description="Disordered" evidence="12">
    <location>
        <begin position="2006"/>
        <end position="2035"/>
    </location>
</feature>
<dbReference type="SUPFAM" id="SSF52540">
    <property type="entry name" value="P-loop containing nucleoside triphosphate hydrolases"/>
    <property type="match status" value="1"/>
</dbReference>
<dbReference type="InterPro" id="IPR005599">
    <property type="entry name" value="GPI_mannosylTrfase"/>
</dbReference>
<dbReference type="InterPro" id="IPR027417">
    <property type="entry name" value="P-loop_NTPase"/>
</dbReference>
<dbReference type="GO" id="GO:0005694">
    <property type="term" value="C:chromosome"/>
    <property type="evidence" value="ECO:0007669"/>
    <property type="project" value="UniProtKB-ARBA"/>
</dbReference>
<dbReference type="InterPro" id="IPR041677">
    <property type="entry name" value="DNA2/NAM7_AAA_11"/>
</dbReference>
<keyword evidence="17" id="KW-1185">Reference proteome</keyword>
<dbReference type="GO" id="GO:0004386">
    <property type="term" value="F:helicase activity"/>
    <property type="evidence" value="ECO:0007669"/>
    <property type="project" value="UniProtKB-KW"/>
</dbReference>
<reference evidence="16 17" key="1">
    <citation type="submission" date="2016-02" db="EMBL/GenBank/DDBJ databases">
        <title>Genome analysis of coral dinoflagellate symbionts highlights evolutionary adaptations to a symbiotic lifestyle.</title>
        <authorList>
            <person name="Aranda M."/>
            <person name="Li Y."/>
            <person name="Liew Y.J."/>
            <person name="Baumgarten S."/>
            <person name="Simakov O."/>
            <person name="Wilson M."/>
            <person name="Piel J."/>
            <person name="Ashoor H."/>
            <person name="Bougouffa S."/>
            <person name="Bajic V.B."/>
            <person name="Ryu T."/>
            <person name="Ravasi T."/>
            <person name="Bayer T."/>
            <person name="Micklem G."/>
            <person name="Kim H."/>
            <person name="Bhak J."/>
            <person name="Lajeunesse T.C."/>
            <person name="Voolstra C.R."/>
        </authorList>
    </citation>
    <scope>NUCLEOTIDE SEQUENCE [LARGE SCALE GENOMIC DNA]</scope>
    <source>
        <strain evidence="16 17">CCMP2467</strain>
    </source>
</reference>
<gene>
    <name evidence="16" type="primary">ALG9</name>
    <name evidence="16" type="ORF">AK812_SmicGene34730</name>
</gene>
<feature type="domain" description="DNA2/NAM7 helicase-like C-terminal" evidence="15">
    <location>
        <begin position="1103"/>
        <end position="1299"/>
    </location>
</feature>
<evidence type="ECO:0000259" key="14">
    <source>
        <dbReference type="Pfam" id="PF13086"/>
    </source>
</evidence>
<dbReference type="PANTHER" id="PTHR10887">
    <property type="entry name" value="DNA2/NAM7 HELICASE FAMILY"/>
    <property type="match status" value="1"/>
</dbReference>
<feature type="domain" description="DNA2/NAM7 helicase helicase" evidence="14">
    <location>
        <begin position="914"/>
        <end position="1002"/>
    </location>
</feature>
<feature type="region of interest" description="Disordered" evidence="12">
    <location>
        <begin position="546"/>
        <end position="567"/>
    </location>
</feature>
<keyword evidence="10 13" id="KW-1133">Transmembrane helix</keyword>
<dbReference type="UniPathway" id="UPA00378"/>
<dbReference type="FunFam" id="3.40.50.300:FF:000326">
    <property type="entry name" value="P-loop containing nucleoside triphosphate hydrolase"/>
    <property type="match status" value="1"/>
</dbReference>
<evidence type="ECO:0000256" key="3">
    <source>
        <dbReference type="ARBA" id="ARBA00022679"/>
    </source>
</evidence>
<dbReference type="SUPFAM" id="SSF54768">
    <property type="entry name" value="dsRNA-binding domain-like"/>
    <property type="match status" value="1"/>
</dbReference>
<evidence type="ECO:0000256" key="2">
    <source>
        <dbReference type="ARBA" id="ARBA00022676"/>
    </source>
</evidence>
<feature type="transmembrane region" description="Helical" evidence="13">
    <location>
        <begin position="296"/>
        <end position="314"/>
    </location>
</feature>
<protein>
    <submittedName>
        <fullName evidence="16">Alpha-1,2-mannosyltransferase ALG9</fullName>
    </submittedName>
</protein>
<proteinExistence type="predicted"/>
<keyword evidence="8" id="KW-0256">Endoplasmic reticulum</keyword>
<dbReference type="Pfam" id="PF03901">
    <property type="entry name" value="Glyco_transf_22"/>
    <property type="match status" value="1"/>
</dbReference>
<keyword evidence="6" id="KW-0378">Hydrolase</keyword>
<feature type="region of interest" description="Disordered" evidence="12">
    <location>
        <begin position="1859"/>
        <end position="1906"/>
    </location>
</feature>
<dbReference type="InterPro" id="IPR047187">
    <property type="entry name" value="SF1_C_Upf1"/>
</dbReference>
<keyword evidence="3 16" id="KW-0808">Transferase</keyword>
<dbReference type="GO" id="GO:0005789">
    <property type="term" value="C:endoplasmic reticulum membrane"/>
    <property type="evidence" value="ECO:0007669"/>
    <property type="project" value="UniProtKB-SubCell"/>
</dbReference>
<keyword evidence="7" id="KW-0347">Helicase</keyword>
<name>A0A1Q9CNA3_SYMMI</name>
<dbReference type="InterPro" id="IPR041679">
    <property type="entry name" value="DNA2/NAM7-like_C"/>
</dbReference>
<dbReference type="Pfam" id="PF13086">
    <property type="entry name" value="AAA_11"/>
    <property type="match status" value="2"/>
</dbReference>
<evidence type="ECO:0000256" key="5">
    <source>
        <dbReference type="ARBA" id="ARBA00022741"/>
    </source>
</evidence>
<feature type="compositionally biased region" description="Basic and acidic residues" evidence="12">
    <location>
        <begin position="1882"/>
        <end position="1896"/>
    </location>
</feature>
<keyword evidence="5" id="KW-0547">Nucleotide-binding</keyword>
<dbReference type="CDD" id="cd18808">
    <property type="entry name" value="SF1_C_Upf1"/>
    <property type="match status" value="1"/>
</dbReference>